<dbReference type="EC" id="2.7.7.80" evidence="8"/>
<dbReference type="EMBL" id="JPIU01000037">
    <property type="protein sequence ID" value="KIO45867.1"/>
    <property type="molecule type" value="Genomic_DNA"/>
</dbReference>
<evidence type="ECO:0000313" key="15">
    <source>
        <dbReference type="EMBL" id="KIO45867.1"/>
    </source>
</evidence>
<dbReference type="RefSeq" id="WP_041503890.1">
    <property type="nucleotide sequence ID" value="NZ_JPIT01000031.1"/>
</dbReference>
<protein>
    <recommendedName>
        <fullName evidence="9">Molybdopterin-synthase adenylyltransferase</fullName>
        <ecNumber evidence="8">2.7.7.80</ecNumber>
    </recommendedName>
    <alternativeName>
        <fullName evidence="12">MoaD protein adenylase</fullName>
    </alternativeName>
    <alternativeName>
        <fullName evidence="10">Molybdopterin-converting factor subunit 1 adenylase</fullName>
    </alternativeName>
    <alternativeName>
        <fullName evidence="11">Sulfur carrier protein MoaD adenylyltransferase</fullName>
    </alternativeName>
</protein>
<keyword evidence="2" id="KW-0808">Transferase</keyword>
<keyword evidence="3" id="KW-0547">Nucleotide-binding</keyword>
<dbReference type="InterPro" id="IPR045886">
    <property type="entry name" value="ThiF/MoeB/HesA"/>
</dbReference>
<dbReference type="InterPro" id="IPR000594">
    <property type="entry name" value="ThiF_NAD_FAD-bd"/>
</dbReference>
<feature type="domain" description="THIF-type NAD/FAD binding fold" evidence="13">
    <location>
        <begin position="10"/>
        <end position="234"/>
    </location>
</feature>
<comment type="similarity">
    <text evidence="1">Belongs to the HesA/MoeB/ThiF family.</text>
</comment>
<organism evidence="15 17">
    <name type="scientific">Sanguibacteroides justesenii</name>
    <dbReference type="NCBI Taxonomy" id="1547597"/>
    <lineage>
        <taxon>Bacteria</taxon>
        <taxon>Pseudomonadati</taxon>
        <taxon>Bacteroidota</taxon>
        <taxon>Bacteroidia</taxon>
        <taxon>Bacteroidales</taxon>
        <taxon>Porphyromonadaceae</taxon>
        <taxon>Sanguibacteroides</taxon>
    </lineage>
</organism>
<dbReference type="Proteomes" id="UP000031980">
    <property type="component" value="Unassembled WGS sequence"/>
</dbReference>
<comment type="caution">
    <text evidence="15">The sequence shown here is derived from an EMBL/GenBank/DDBJ whole genome shotgun (WGS) entry which is preliminary data.</text>
</comment>
<gene>
    <name evidence="15" type="ORF">BA92_05300</name>
    <name evidence="14" type="ORF">IE90_11350</name>
</gene>
<evidence type="ECO:0000256" key="9">
    <source>
        <dbReference type="ARBA" id="ARBA00073635"/>
    </source>
</evidence>
<evidence type="ECO:0000313" key="16">
    <source>
        <dbReference type="Proteomes" id="UP000031937"/>
    </source>
</evidence>
<dbReference type="GO" id="GO:0005524">
    <property type="term" value="F:ATP binding"/>
    <property type="evidence" value="ECO:0007669"/>
    <property type="project" value="UniProtKB-KW"/>
</dbReference>
<reference evidence="14 16" key="2">
    <citation type="submission" date="2014-07" db="EMBL/GenBank/DDBJ databases">
        <title>Porphyromonadaceae bacterium OUH 334697 = ATCC BAA-2682 = DSM 28341 draft genome.</title>
        <authorList>
            <person name="Sydenham T.V."/>
            <person name="Hasman H."/>
            <person name="Justesen U.S."/>
        </authorList>
    </citation>
    <scope>NUCLEOTIDE SEQUENCE [LARGE SCALE GENOMIC DNA]</scope>
    <source>
        <strain evidence="14 16">OUH 334697</strain>
    </source>
</reference>
<dbReference type="Proteomes" id="UP000031937">
    <property type="component" value="Unassembled WGS sequence"/>
</dbReference>
<accession>A0A0C3NIB2</accession>
<comment type="catalytic activity">
    <reaction evidence="5">
        <text>[molybdopterin-synthase sulfur-carrier protein]-C-terminal Gly-Gly + ATP + H(+) = [molybdopterin-synthase sulfur-carrier protein]-C-terminal Gly-Gly-AMP + diphosphate</text>
        <dbReference type="Rhea" id="RHEA:43616"/>
        <dbReference type="Rhea" id="RHEA-COMP:12159"/>
        <dbReference type="Rhea" id="RHEA-COMP:12202"/>
        <dbReference type="ChEBI" id="CHEBI:15378"/>
        <dbReference type="ChEBI" id="CHEBI:30616"/>
        <dbReference type="ChEBI" id="CHEBI:33019"/>
        <dbReference type="ChEBI" id="CHEBI:90618"/>
        <dbReference type="ChEBI" id="CHEBI:90778"/>
        <dbReference type="EC" id="2.7.7.80"/>
    </reaction>
</comment>
<dbReference type="GO" id="GO:0005829">
    <property type="term" value="C:cytosol"/>
    <property type="evidence" value="ECO:0007669"/>
    <property type="project" value="TreeGrafter"/>
</dbReference>
<dbReference type="GO" id="GO:0008641">
    <property type="term" value="F:ubiquitin-like modifier activating enzyme activity"/>
    <property type="evidence" value="ECO:0007669"/>
    <property type="project" value="InterPro"/>
</dbReference>
<dbReference type="CDD" id="cd00757">
    <property type="entry name" value="ThiF_MoeB_HesA_family"/>
    <property type="match status" value="1"/>
</dbReference>
<dbReference type="InterPro" id="IPR035985">
    <property type="entry name" value="Ubiquitin-activating_enz"/>
</dbReference>
<evidence type="ECO:0000259" key="13">
    <source>
        <dbReference type="Pfam" id="PF00899"/>
    </source>
</evidence>
<evidence type="ECO:0000256" key="4">
    <source>
        <dbReference type="ARBA" id="ARBA00022840"/>
    </source>
</evidence>
<dbReference type="GO" id="GO:0004792">
    <property type="term" value="F:thiosulfate-cyanide sulfurtransferase activity"/>
    <property type="evidence" value="ECO:0007669"/>
    <property type="project" value="TreeGrafter"/>
</dbReference>
<comment type="subunit">
    <text evidence="7">Homodimer. Forms a stable heterotetrameric complex of 2 MoeB and 2 MoaD during adenylation of MoaD.</text>
</comment>
<evidence type="ECO:0000256" key="5">
    <source>
        <dbReference type="ARBA" id="ARBA00052218"/>
    </source>
</evidence>
<reference evidence="15 17" key="1">
    <citation type="submission" date="2014-07" db="EMBL/GenBank/DDBJ databases">
        <title>Porphyromonadaceae bacterium OUH 308042 = ATCC BAA-2681 = DSM 28342 draft genome.</title>
        <authorList>
            <person name="Sydenham T.V."/>
            <person name="Hasman H."/>
            <person name="Justensen U.S."/>
        </authorList>
    </citation>
    <scope>NUCLEOTIDE SEQUENCE [LARGE SCALE GENOMIC DNA]</scope>
    <source>
        <strain evidence="15 17">OUH 308042</strain>
    </source>
</reference>
<evidence type="ECO:0000256" key="1">
    <source>
        <dbReference type="ARBA" id="ARBA00009919"/>
    </source>
</evidence>
<evidence type="ECO:0000313" key="17">
    <source>
        <dbReference type="Proteomes" id="UP000031980"/>
    </source>
</evidence>
<evidence type="ECO:0000256" key="11">
    <source>
        <dbReference type="ARBA" id="ARBA00075328"/>
    </source>
</evidence>
<keyword evidence="4" id="KW-0067">ATP-binding</keyword>
<dbReference type="SUPFAM" id="SSF69572">
    <property type="entry name" value="Activating enzymes of the ubiquitin-like proteins"/>
    <property type="match status" value="1"/>
</dbReference>
<evidence type="ECO:0000313" key="14">
    <source>
        <dbReference type="EMBL" id="KIO43703.1"/>
    </source>
</evidence>
<name>A0A0C3NIB2_9PORP</name>
<dbReference type="PANTHER" id="PTHR10953:SF102">
    <property type="entry name" value="ADENYLYLTRANSFERASE AND SULFURTRANSFERASE MOCS3"/>
    <property type="match status" value="1"/>
</dbReference>
<dbReference type="GO" id="GO:0008146">
    <property type="term" value="F:sulfotransferase activity"/>
    <property type="evidence" value="ECO:0007669"/>
    <property type="project" value="TreeGrafter"/>
</dbReference>
<dbReference type="AlphaFoldDB" id="A0A0C3NIB2"/>
<dbReference type="EMBL" id="JPIT01000031">
    <property type="protein sequence ID" value="KIO43703.1"/>
    <property type="molecule type" value="Genomic_DNA"/>
</dbReference>
<dbReference type="Pfam" id="PF00899">
    <property type="entry name" value="ThiF"/>
    <property type="match status" value="1"/>
</dbReference>
<evidence type="ECO:0000256" key="12">
    <source>
        <dbReference type="ARBA" id="ARBA00078531"/>
    </source>
</evidence>
<dbReference type="GO" id="GO:0061605">
    <property type="term" value="F:molybdopterin-synthase adenylyltransferase activity"/>
    <property type="evidence" value="ECO:0007669"/>
    <property type="project" value="UniProtKB-EC"/>
</dbReference>
<evidence type="ECO:0000256" key="8">
    <source>
        <dbReference type="ARBA" id="ARBA00066884"/>
    </source>
</evidence>
<keyword evidence="17" id="KW-1185">Reference proteome</keyword>
<evidence type="ECO:0000256" key="10">
    <source>
        <dbReference type="ARBA" id="ARBA00075110"/>
    </source>
</evidence>
<dbReference type="FunFam" id="3.40.50.720:FF:000033">
    <property type="entry name" value="Adenylyltransferase and sulfurtransferase MOCS3"/>
    <property type="match status" value="1"/>
</dbReference>
<dbReference type="PANTHER" id="PTHR10953">
    <property type="entry name" value="UBIQUITIN-ACTIVATING ENZYME E1"/>
    <property type="match status" value="1"/>
</dbReference>
<proteinExistence type="inferred from homology"/>
<comment type="function">
    <text evidence="6">Catalyzes the adenylation by ATP of the carboxyl group of the C-terminal glycine of sulfur carrier protein MoaD.</text>
</comment>
<evidence type="ECO:0000256" key="3">
    <source>
        <dbReference type="ARBA" id="ARBA00022741"/>
    </source>
</evidence>
<dbReference type="Gene3D" id="3.40.50.720">
    <property type="entry name" value="NAD(P)-binding Rossmann-like Domain"/>
    <property type="match status" value="1"/>
</dbReference>
<evidence type="ECO:0000256" key="7">
    <source>
        <dbReference type="ARBA" id="ARBA00063809"/>
    </source>
</evidence>
<evidence type="ECO:0000256" key="6">
    <source>
        <dbReference type="ARBA" id="ARBA00055169"/>
    </source>
</evidence>
<evidence type="ECO:0000256" key="2">
    <source>
        <dbReference type="ARBA" id="ARBA00022679"/>
    </source>
</evidence>
<sequence>MLTEQEKERYNRQVILSEIGVEGQEKMKQANVLVVGAGGLGSPVLLYLTAAGIGHIGIIDNDLVSESNLQRQILYDSTCVDMPKAAIAEQKLEKLNPFCRFTLYEARLVAENASEIISHYDIVVDATDNLATRYLIDEVCNIQKKPMVYGSICEFSGQLSVFHYQDGPSYRKLYPYHNNIQHFTQPLGVLGTLPGVIGTLQANEVIKIILGKPEVLSGKLLLIDLLNMNFTKLNL</sequence>